<keyword evidence="5 9" id="KW-0808">Transferase</keyword>
<dbReference type="GO" id="GO:0016757">
    <property type="term" value="F:glycosyltransferase activity"/>
    <property type="evidence" value="ECO:0007669"/>
    <property type="project" value="UniProtKB-KW"/>
</dbReference>
<dbReference type="PANTHER" id="PTHR47779:SF1">
    <property type="entry name" value="SYNTHASE (CCG-9), PUTATIVE (AFU_ORTHOLOGUE AFUA_3G12100)-RELATED"/>
    <property type="match status" value="1"/>
</dbReference>
<accession>A0AAP2Z2K8</accession>
<dbReference type="InterPro" id="IPR052078">
    <property type="entry name" value="Trehalose_Metab_GTase"/>
</dbReference>
<protein>
    <submittedName>
        <fullName evidence="9">Glycosyltransferase</fullName>
        <ecNumber evidence="9">2.4.-.-</ecNumber>
    </submittedName>
</protein>
<evidence type="ECO:0000256" key="6">
    <source>
        <dbReference type="ARBA" id="ARBA00023277"/>
    </source>
</evidence>
<dbReference type="AlphaFoldDB" id="A0AAP2Z2K8"/>
<dbReference type="RefSeq" id="WP_338005514.1">
    <property type="nucleotide sequence ID" value="NZ_JAOPKA010000017.1"/>
</dbReference>
<comment type="similarity">
    <text evidence="1">Belongs to the glycosyltransferase group 1 family. Glycosyltransferase 4 subfamily.</text>
</comment>
<dbReference type="Proteomes" id="UP001321018">
    <property type="component" value="Unassembled WGS sequence"/>
</dbReference>
<evidence type="ECO:0000256" key="1">
    <source>
        <dbReference type="ARBA" id="ARBA00009481"/>
    </source>
</evidence>
<evidence type="ECO:0000256" key="2">
    <source>
        <dbReference type="ARBA" id="ARBA00011738"/>
    </source>
</evidence>
<evidence type="ECO:0000256" key="4">
    <source>
        <dbReference type="ARBA" id="ARBA00022676"/>
    </source>
</evidence>
<dbReference type="EMBL" id="JAOPKA010000017">
    <property type="protein sequence ID" value="MCU4743700.1"/>
    <property type="molecule type" value="Genomic_DNA"/>
</dbReference>
<dbReference type="SUPFAM" id="SSF53756">
    <property type="entry name" value="UDP-Glycosyltransferase/glycogen phosphorylase"/>
    <property type="match status" value="1"/>
</dbReference>
<organism evidence="9 10">
    <name type="scientific">Natronoglomus mannanivorans</name>
    <dbReference type="NCBI Taxonomy" id="2979990"/>
    <lineage>
        <taxon>Archaea</taxon>
        <taxon>Methanobacteriati</taxon>
        <taxon>Methanobacteriota</taxon>
        <taxon>Stenosarchaea group</taxon>
        <taxon>Halobacteria</taxon>
        <taxon>Halobacteriales</taxon>
        <taxon>Natrialbaceae</taxon>
        <taxon>Natronoglomus</taxon>
    </lineage>
</organism>
<evidence type="ECO:0000313" key="10">
    <source>
        <dbReference type="Proteomes" id="UP001321018"/>
    </source>
</evidence>
<feature type="domain" description="Trehalose synthase N-terminal" evidence="8">
    <location>
        <begin position="40"/>
        <end position="182"/>
    </location>
</feature>
<dbReference type="Pfam" id="PF00534">
    <property type="entry name" value="Glycos_transf_1"/>
    <property type="match status" value="1"/>
</dbReference>
<reference evidence="9" key="1">
    <citation type="submission" date="2022-09" db="EMBL/GenBank/DDBJ databases">
        <title>Enrichment on poylsaccharides allowed isolation of novel metabolic and taxonomic groups of Haloarchaea.</title>
        <authorList>
            <person name="Sorokin D.Y."/>
            <person name="Elcheninov A.G."/>
            <person name="Khizhniak T.V."/>
            <person name="Kolganova T.V."/>
            <person name="Kublanov I.V."/>
        </authorList>
    </citation>
    <scope>NUCLEOTIDE SEQUENCE</scope>
    <source>
        <strain evidence="9">AArc-xg1-1</strain>
    </source>
</reference>
<evidence type="ECO:0000256" key="3">
    <source>
        <dbReference type="ARBA" id="ARBA00022526"/>
    </source>
</evidence>
<gene>
    <name evidence="9" type="ORF">OB960_20140</name>
</gene>
<dbReference type="GO" id="GO:0006006">
    <property type="term" value="P:glucose metabolic process"/>
    <property type="evidence" value="ECO:0007669"/>
    <property type="project" value="UniProtKB-KW"/>
</dbReference>
<keyword evidence="6" id="KW-0119">Carbohydrate metabolism</keyword>
<evidence type="ECO:0000259" key="7">
    <source>
        <dbReference type="Pfam" id="PF00534"/>
    </source>
</evidence>
<evidence type="ECO:0000256" key="5">
    <source>
        <dbReference type="ARBA" id="ARBA00022679"/>
    </source>
</evidence>
<keyword evidence="4 9" id="KW-0328">Glycosyltransferase</keyword>
<comment type="caution">
    <text evidence="9">The sequence shown here is derived from an EMBL/GenBank/DDBJ whole genome shotgun (WGS) entry which is preliminary data.</text>
</comment>
<keyword evidence="3" id="KW-0313">Glucose metabolism</keyword>
<evidence type="ECO:0000313" key="9">
    <source>
        <dbReference type="EMBL" id="MCU4743700.1"/>
    </source>
</evidence>
<comment type="subunit">
    <text evidence="2">Homodimer.</text>
</comment>
<proteinExistence type="inferred from homology"/>
<dbReference type="InterPro" id="IPR049438">
    <property type="entry name" value="TreT_GT1"/>
</dbReference>
<evidence type="ECO:0000259" key="8">
    <source>
        <dbReference type="Pfam" id="PF21269"/>
    </source>
</evidence>
<dbReference type="EC" id="2.4.-.-" evidence="9"/>
<dbReference type="Pfam" id="PF21269">
    <property type="entry name" value="TreT_GT1"/>
    <property type="match status" value="1"/>
</dbReference>
<feature type="domain" description="Glycosyl transferase family 1" evidence="7">
    <location>
        <begin position="223"/>
        <end position="388"/>
    </location>
</feature>
<dbReference type="Gene3D" id="3.40.50.2000">
    <property type="entry name" value="Glycogen Phosphorylase B"/>
    <property type="match status" value="2"/>
</dbReference>
<sequence>MQFQSVSDRSLDDYASVTDHDRMRRIRSAADRLAGLRVLHVNSTATGGGVAELLSSLVPVFDDAGVETDWGVMDASTEFFEVTKSIHNGLQGRRSPLTDEMKATYRSVTDRNANAISDEYDIVVLHDPQSLGMIDTLVDRFPDTRFVWRCHIDLTAPTESHLEFVVDDVRRTDHVVFSHDEYGRGIDLPPSTVIYPSIDPLAAKNRSLDRSELRAERDRLESISFDVDTPVITQVSRFDPWKGQLGALEAYRRLATTFPDLQLVFVGGMAADDPEGPRIFDRVATRAADDPDVHLLTNQPDTTVNFLQRRSDVVLQKSRREGFGLIVSEALWKRTPVVGSNVGGIPLQIDDGESGYLVEPDDVDALAARTERLLADEALSTAFGHHGRATVRDRFLVTRHLLEWLELFLAIR</sequence>
<dbReference type="PANTHER" id="PTHR47779">
    <property type="entry name" value="SYNTHASE (CCG-9), PUTATIVE (AFU_ORTHOLOGUE AFUA_3G12100)-RELATED"/>
    <property type="match status" value="1"/>
</dbReference>
<name>A0AAP2Z2K8_9EURY</name>
<dbReference type="InterPro" id="IPR001296">
    <property type="entry name" value="Glyco_trans_1"/>
</dbReference>